<feature type="non-terminal residue" evidence="1">
    <location>
        <position position="141"/>
    </location>
</feature>
<accession>A0A9P5R9V0</accession>
<organism evidence="1 2">
    <name type="scientific">Linnemannia schmuckeri</name>
    <dbReference type="NCBI Taxonomy" id="64567"/>
    <lineage>
        <taxon>Eukaryota</taxon>
        <taxon>Fungi</taxon>
        <taxon>Fungi incertae sedis</taxon>
        <taxon>Mucoromycota</taxon>
        <taxon>Mortierellomycotina</taxon>
        <taxon>Mortierellomycetes</taxon>
        <taxon>Mortierellales</taxon>
        <taxon>Mortierellaceae</taxon>
        <taxon>Linnemannia</taxon>
    </lineage>
</organism>
<dbReference type="OrthoDB" id="2441436at2759"/>
<evidence type="ECO:0000313" key="1">
    <source>
        <dbReference type="EMBL" id="KAF9124913.1"/>
    </source>
</evidence>
<dbReference type="AlphaFoldDB" id="A0A9P5R9V0"/>
<evidence type="ECO:0000313" key="2">
    <source>
        <dbReference type="Proteomes" id="UP000748756"/>
    </source>
</evidence>
<reference evidence="1" key="1">
    <citation type="journal article" date="2020" name="Fungal Divers.">
        <title>Resolving the Mortierellaceae phylogeny through synthesis of multi-gene phylogenetics and phylogenomics.</title>
        <authorList>
            <person name="Vandepol N."/>
            <person name="Liber J."/>
            <person name="Desiro A."/>
            <person name="Na H."/>
            <person name="Kennedy M."/>
            <person name="Barry K."/>
            <person name="Grigoriev I.V."/>
            <person name="Miller A.N."/>
            <person name="O'Donnell K."/>
            <person name="Stajich J.E."/>
            <person name="Bonito G."/>
        </authorList>
    </citation>
    <scope>NUCLEOTIDE SEQUENCE</scope>
    <source>
        <strain evidence="1">NRRL 6426</strain>
    </source>
</reference>
<protein>
    <submittedName>
        <fullName evidence="1">Uncharacterized protein</fullName>
    </submittedName>
</protein>
<sequence>RGFYTFIRDITWNPVVPMEFVTGCDVGSVRVWRMSRGDAGEAFVANMIWDSNISNLCTDGLVPKDATDLTPIEYKLLIQRGAVDDILVPEKMEGAIRCPLMEMDQGCSQTEMDGMLGGRWWISRTMIQKKQNNKLYLKQLV</sequence>
<comment type="caution">
    <text evidence="1">The sequence shown here is derived from an EMBL/GenBank/DDBJ whole genome shotgun (WGS) entry which is preliminary data.</text>
</comment>
<proteinExistence type="predicted"/>
<name>A0A9P5R9V0_9FUNG</name>
<keyword evidence="2" id="KW-1185">Reference proteome</keyword>
<dbReference type="Proteomes" id="UP000748756">
    <property type="component" value="Unassembled WGS sequence"/>
</dbReference>
<gene>
    <name evidence="1" type="ORF">BG015_004998</name>
</gene>
<dbReference type="EMBL" id="JAAAUQ010002319">
    <property type="protein sequence ID" value="KAF9124913.1"/>
    <property type="molecule type" value="Genomic_DNA"/>
</dbReference>